<dbReference type="EMBL" id="MU006219">
    <property type="protein sequence ID" value="KAF2830435.1"/>
    <property type="molecule type" value="Genomic_DNA"/>
</dbReference>
<evidence type="ECO:0000313" key="4">
    <source>
        <dbReference type="Proteomes" id="UP000799424"/>
    </source>
</evidence>
<protein>
    <submittedName>
        <fullName evidence="3">Uncharacterized protein</fullName>
    </submittedName>
</protein>
<sequence length="398" mass="45401">MPFCAYWDGSRIVQFHDAHHVRALYPMRRSDQVKQKVEHLLASPVDWWPLSEGRRSCADDHIRIIWNCCGKESQVDVPEFSAEEYRSHCKHLSLSPRSLAFPAMAAFSDKNQPNPIPLELITQVGSSTRFNGMHQQNEVQQGVSNPAPSSEPIAHPPDDTDEENVDIELYWCVRKSWKHINDMIVFPVKVNTINDDIGLFHHLNEEYRNARGRMERFLSWKGCERVKSMQFGILYDHQPLIEPLGDSLPPLSTPVQNGLLSLPRYEYILTPPPTVHMKIAARQIIDGIKGREFNMGSKKTLDAIPKHLFAARGTPLYIKPGLGWAQYDTKWGICTVQGYSLRKVLAWIVAIAILGHGAFSLWLVFVNEKDLHNASEPFIMVAIMFFRFLGIPEVLNIV</sequence>
<dbReference type="AlphaFoldDB" id="A0A6A7ACX2"/>
<feature type="region of interest" description="Disordered" evidence="1">
    <location>
        <begin position="137"/>
        <end position="160"/>
    </location>
</feature>
<proteinExistence type="predicted"/>
<accession>A0A6A7ACX2</accession>
<keyword evidence="2" id="KW-0812">Transmembrane</keyword>
<organism evidence="3 4">
    <name type="scientific">Ophiobolus disseminans</name>
    <dbReference type="NCBI Taxonomy" id="1469910"/>
    <lineage>
        <taxon>Eukaryota</taxon>
        <taxon>Fungi</taxon>
        <taxon>Dikarya</taxon>
        <taxon>Ascomycota</taxon>
        <taxon>Pezizomycotina</taxon>
        <taxon>Dothideomycetes</taxon>
        <taxon>Pleosporomycetidae</taxon>
        <taxon>Pleosporales</taxon>
        <taxon>Pleosporineae</taxon>
        <taxon>Phaeosphaeriaceae</taxon>
        <taxon>Ophiobolus</taxon>
    </lineage>
</organism>
<feature type="transmembrane region" description="Helical" evidence="2">
    <location>
        <begin position="378"/>
        <end position="395"/>
    </location>
</feature>
<name>A0A6A7ACX2_9PLEO</name>
<feature type="compositionally biased region" description="Polar residues" evidence="1">
    <location>
        <begin position="137"/>
        <end position="148"/>
    </location>
</feature>
<evidence type="ECO:0000256" key="2">
    <source>
        <dbReference type="SAM" id="Phobius"/>
    </source>
</evidence>
<evidence type="ECO:0000313" key="3">
    <source>
        <dbReference type="EMBL" id="KAF2830435.1"/>
    </source>
</evidence>
<evidence type="ECO:0000256" key="1">
    <source>
        <dbReference type="SAM" id="MobiDB-lite"/>
    </source>
</evidence>
<keyword evidence="2" id="KW-1133">Transmembrane helix</keyword>
<keyword evidence="4" id="KW-1185">Reference proteome</keyword>
<dbReference type="OrthoDB" id="9992527at2759"/>
<reference evidence="3" key="1">
    <citation type="journal article" date="2020" name="Stud. Mycol.">
        <title>101 Dothideomycetes genomes: a test case for predicting lifestyles and emergence of pathogens.</title>
        <authorList>
            <person name="Haridas S."/>
            <person name="Albert R."/>
            <person name="Binder M."/>
            <person name="Bloem J."/>
            <person name="Labutti K."/>
            <person name="Salamov A."/>
            <person name="Andreopoulos B."/>
            <person name="Baker S."/>
            <person name="Barry K."/>
            <person name="Bills G."/>
            <person name="Bluhm B."/>
            <person name="Cannon C."/>
            <person name="Castanera R."/>
            <person name="Culley D."/>
            <person name="Daum C."/>
            <person name="Ezra D."/>
            <person name="Gonzalez J."/>
            <person name="Henrissat B."/>
            <person name="Kuo A."/>
            <person name="Liang C."/>
            <person name="Lipzen A."/>
            <person name="Lutzoni F."/>
            <person name="Magnuson J."/>
            <person name="Mondo S."/>
            <person name="Nolan M."/>
            <person name="Ohm R."/>
            <person name="Pangilinan J."/>
            <person name="Park H.-J."/>
            <person name="Ramirez L."/>
            <person name="Alfaro M."/>
            <person name="Sun H."/>
            <person name="Tritt A."/>
            <person name="Yoshinaga Y."/>
            <person name="Zwiers L.-H."/>
            <person name="Turgeon B."/>
            <person name="Goodwin S."/>
            <person name="Spatafora J."/>
            <person name="Crous P."/>
            <person name="Grigoriev I."/>
        </authorList>
    </citation>
    <scope>NUCLEOTIDE SEQUENCE</scope>
    <source>
        <strain evidence="3">CBS 113818</strain>
    </source>
</reference>
<dbReference type="Proteomes" id="UP000799424">
    <property type="component" value="Unassembled WGS sequence"/>
</dbReference>
<keyword evidence="2" id="KW-0472">Membrane</keyword>
<feature type="transmembrane region" description="Helical" evidence="2">
    <location>
        <begin position="344"/>
        <end position="366"/>
    </location>
</feature>
<gene>
    <name evidence="3" type="ORF">CC86DRAFT_161521</name>
</gene>